<dbReference type="AlphaFoldDB" id="A0A226Q9V9"/>
<dbReference type="RefSeq" id="WP_089113856.1">
    <property type="nucleotide sequence ID" value="NZ_CP018058.1"/>
</dbReference>
<keyword evidence="2" id="KW-1185">Reference proteome</keyword>
<dbReference type="EMBL" id="NEWK01000001">
    <property type="protein sequence ID" value="OXB89175.1"/>
    <property type="molecule type" value="Genomic_DNA"/>
</dbReference>
<evidence type="ECO:0000313" key="2">
    <source>
        <dbReference type="Proteomes" id="UP000198378"/>
    </source>
</evidence>
<gene>
    <name evidence="1" type="ORF">B9L19_03580</name>
</gene>
<dbReference type="Proteomes" id="UP000198378">
    <property type="component" value="Unassembled WGS sequence"/>
</dbReference>
<accession>A0A226Q9V9</accession>
<reference evidence="1 2" key="1">
    <citation type="submission" date="2017-05" db="EMBL/GenBank/DDBJ databases">
        <title>The genome sequence of Geobacillus thermocatenulatus DSM 730.</title>
        <authorList>
            <person name="Ramaloko W.T."/>
            <person name="Koen N."/>
            <person name="Polliack S."/>
            <person name="Aliyu H."/>
            <person name="Lebre P."/>
            <person name="Mohr T."/>
            <person name="Oswald F."/>
            <person name="Zwick M."/>
            <person name="Neumann A."/>
            <person name="Syldatk C."/>
            <person name="Cowan D."/>
            <person name="De Maayer P."/>
        </authorList>
    </citation>
    <scope>NUCLEOTIDE SEQUENCE [LARGE SCALE GENOMIC DNA]</scope>
    <source>
        <strain evidence="1 2">BGSC 93A1</strain>
    </source>
</reference>
<protein>
    <submittedName>
        <fullName evidence="1">Uncharacterized protein</fullName>
    </submittedName>
</protein>
<comment type="caution">
    <text evidence="1">The sequence shown here is derived from an EMBL/GenBank/DDBJ whole genome shotgun (WGS) entry which is preliminary data.</text>
</comment>
<dbReference type="KEGG" id="gtm:GT3921_04715"/>
<organism evidence="1 2">
    <name type="scientific">Geobacillus thermocatenulatus</name>
    <dbReference type="NCBI Taxonomy" id="33938"/>
    <lineage>
        <taxon>Bacteria</taxon>
        <taxon>Bacillati</taxon>
        <taxon>Bacillota</taxon>
        <taxon>Bacilli</taxon>
        <taxon>Bacillales</taxon>
        <taxon>Anoxybacillaceae</taxon>
        <taxon>Geobacillus</taxon>
        <taxon>Geobacillus thermoleovorans group</taxon>
    </lineage>
</organism>
<name>A0A226Q9V9_9BACL</name>
<sequence>MKKFFLILLLIMTLVLFLHSKESWQSVYVKYLDSIFESRDTFLNPNDELVLIDLDINGIPELLGGSVGRLTSPINVAITVRGGKIVHLKHKGAGISGAPIESKTRFHIGMWAFSVQDSNIALYRGNGHYIFIGEDGTSGLDSWSSGLFEIKLEGDTIYTNQISYASGPNPFNVCDGCEAEPEKYKLGTQSVSRTEYEKGLKRYFSRLEAVDSGAVSIDVWKVYDFDKGKVNRQKIEEFVRSYGR</sequence>
<proteinExistence type="predicted"/>
<evidence type="ECO:0000313" key="1">
    <source>
        <dbReference type="EMBL" id="OXB89175.1"/>
    </source>
</evidence>